<keyword evidence="5 7" id="KW-0472">Membrane</keyword>
<feature type="compositionally biased region" description="Low complexity" evidence="6">
    <location>
        <begin position="81"/>
        <end position="99"/>
    </location>
</feature>
<feature type="compositionally biased region" description="Basic and acidic residues" evidence="6">
    <location>
        <begin position="126"/>
        <end position="139"/>
    </location>
</feature>
<evidence type="ECO:0000256" key="3">
    <source>
        <dbReference type="ARBA" id="ARBA00022692"/>
    </source>
</evidence>
<dbReference type="Pfam" id="PF03743">
    <property type="entry name" value="TrbI"/>
    <property type="match status" value="1"/>
</dbReference>
<keyword evidence="9" id="KW-1185">Reference proteome</keyword>
<evidence type="ECO:0000256" key="5">
    <source>
        <dbReference type="ARBA" id="ARBA00023136"/>
    </source>
</evidence>
<feature type="region of interest" description="Disordered" evidence="6">
    <location>
        <begin position="69"/>
        <end position="106"/>
    </location>
</feature>
<gene>
    <name evidence="8" type="ORF">Q7A36_28650</name>
</gene>
<keyword evidence="4 7" id="KW-1133">Transmembrane helix</keyword>
<evidence type="ECO:0000256" key="2">
    <source>
        <dbReference type="ARBA" id="ARBA00010265"/>
    </source>
</evidence>
<comment type="subcellular location">
    <subcellularLocation>
        <location evidence="1">Membrane</location>
        <topology evidence="1">Single-pass membrane protein</topology>
    </subcellularLocation>
</comment>
<evidence type="ECO:0000256" key="1">
    <source>
        <dbReference type="ARBA" id="ARBA00004167"/>
    </source>
</evidence>
<reference evidence="8 9" key="1">
    <citation type="submission" date="2023-08" db="EMBL/GenBank/DDBJ databases">
        <title>The draft genome sequence of Paracraurococcus sp. LOR1-02.</title>
        <authorList>
            <person name="Kingkaew E."/>
            <person name="Tanasupawat S."/>
        </authorList>
    </citation>
    <scope>NUCLEOTIDE SEQUENCE [LARGE SCALE GENOMIC DNA]</scope>
    <source>
        <strain evidence="8 9">LOR1-02</strain>
    </source>
</reference>
<feature type="transmembrane region" description="Helical" evidence="7">
    <location>
        <begin position="35"/>
        <end position="58"/>
    </location>
</feature>
<feature type="compositionally biased region" description="Low complexity" evidence="6">
    <location>
        <begin position="141"/>
        <end position="152"/>
    </location>
</feature>
<accession>A0ABT9E811</accession>
<protein>
    <submittedName>
        <fullName evidence="8">TrbI/VirB10 family protein</fullName>
    </submittedName>
</protein>
<dbReference type="InterPro" id="IPR042217">
    <property type="entry name" value="T4SS_VirB10/TrbI"/>
</dbReference>
<evidence type="ECO:0000313" key="9">
    <source>
        <dbReference type="Proteomes" id="UP001243009"/>
    </source>
</evidence>
<evidence type="ECO:0000256" key="4">
    <source>
        <dbReference type="ARBA" id="ARBA00022989"/>
    </source>
</evidence>
<evidence type="ECO:0000313" key="8">
    <source>
        <dbReference type="EMBL" id="MDO9712346.1"/>
    </source>
</evidence>
<organism evidence="8 9">
    <name type="scientific">Paracraurococcus lichenis</name>
    <dbReference type="NCBI Taxonomy" id="3064888"/>
    <lineage>
        <taxon>Bacteria</taxon>
        <taxon>Pseudomonadati</taxon>
        <taxon>Pseudomonadota</taxon>
        <taxon>Alphaproteobacteria</taxon>
        <taxon>Acetobacterales</taxon>
        <taxon>Roseomonadaceae</taxon>
        <taxon>Paracraurococcus</taxon>
    </lineage>
</organism>
<name>A0ABT9E811_9PROT</name>
<evidence type="ECO:0000256" key="7">
    <source>
        <dbReference type="SAM" id="Phobius"/>
    </source>
</evidence>
<dbReference type="EMBL" id="JAUTWS010000046">
    <property type="protein sequence ID" value="MDO9712346.1"/>
    <property type="molecule type" value="Genomic_DNA"/>
</dbReference>
<evidence type="ECO:0000256" key="6">
    <source>
        <dbReference type="SAM" id="MobiDB-lite"/>
    </source>
</evidence>
<feature type="non-terminal residue" evidence="8">
    <location>
        <position position="279"/>
    </location>
</feature>
<proteinExistence type="inferred from homology"/>
<dbReference type="RefSeq" id="WP_305107201.1">
    <property type="nucleotide sequence ID" value="NZ_JAUTWS010000046.1"/>
</dbReference>
<dbReference type="Gene3D" id="2.40.128.260">
    <property type="entry name" value="Type IV secretion system, VirB10/TraB/TrbI"/>
    <property type="match status" value="1"/>
</dbReference>
<dbReference type="Proteomes" id="UP001243009">
    <property type="component" value="Unassembled WGS sequence"/>
</dbReference>
<dbReference type="InterPro" id="IPR005498">
    <property type="entry name" value="T4SS_VirB10/TraB/TrbI"/>
</dbReference>
<comment type="caution">
    <text evidence="8">The sequence shown here is derived from an EMBL/GenBank/DDBJ whole genome shotgun (WGS) entry which is preliminary data.</text>
</comment>
<sequence>MAPVTDLQEDDDELDCLYEETGEAEASRERPRRRVWPWVLLGTGLPVAITLTTCAMTGQRVMQEPAAAVVTTPPPPPLRPAVPEASTGAAAAPAPAAGPSTPPPASTRAVVVVREASALASTNRAEAARTKAEEVEKSRAAARQGAQQQVAQREGERPGVNRAAPWVNEHPEFTIPSHTPISCTPDGPINSEAQGPITCTIDAAVRSEDGTNFLLWPGAVIEGYLSSGLQYGQRRLMVAFERIRTTDYVRIPLRGIGASQLGENGITGTYDSHLWEKIQ</sequence>
<comment type="similarity">
    <text evidence="2">Belongs to the TrbI/VirB10 family.</text>
</comment>
<keyword evidence="3 7" id="KW-0812">Transmembrane</keyword>
<feature type="region of interest" description="Disordered" evidence="6">
    <location>
        <begin position="123"/>
        <end position="161"/>
    </location>
</feature>